<dbReference type="KEGG" id="prz:GZH47_21105"/>
<proteinExistence type="predicted"/>
<keyword evidence="1" id="KW-0812">Transmembrane</keyword>
<dbReference type="EMBL" id="CP048286">
    <property type="protein sequence ID" value="QHW33051.1"/>
    <property type="molecule type" value="Genomic_DNA"/>
</dbReference>
<keyword evidence="3" id="KW-1185">Reference proteome</keyword>
<feature type="transmembrane region" description="Helical" evidence="1">
    <location>
        <begin position="28"/>
        <end position="46"/>
    </location>
</feature>
<gene>
    <name evidence="2" type="ORF">GZH47_21105</name>
</gene>
<evidence type="ECO:0000313" key="2">
    <source>
        <dbReference type="EMBL" id="QHW33051.1"/>
    </source>
</evidence>
<keyword evidence="1" id="KW-0472">Membrane</keyword>
<reference evidence="2 3" key="1">
    <citation type="submission" date="2020-02" db="EMBL/GenBank/DDBJ databases">
        <title>Paenibacillus sp. nov., isolated from rhizosphere soil of tomato.</title>
        <authorList>
            <person name="Weon H.-Y."/>
            <person name="Lee S.A."/>
        </authorList>
    </citation>
    <scope>NUCLEOTIDE SEQUENCE [LARGE SCALE GENOMIC DNA]</scope>
    <source>
        <strain evidence="2 3">14171R-81</strain>
    </source>
</reference>
<keyword evidence="1" id="KW-1133">Transmembrane helix</keyword>
<dbReference type="Proteomes" id="UP000479114">
    <property type="component" value="Chromosome"/>
</dbReference>
<dbReference type="AlphaFoldDB" id="A0A6C0P3Y7"/>
<evidence type="ECO:0000313" key="3">
    <source>
        <dbReference type="Proteomes" id="UP000479114"/>
    </source>
</evidence>
<accession>A0A6C0P3Y7</accession>
<protein>
    <submittedName>
        <fullName evidence="2">Uncharacterized protein</fullName>
    </submittedName>
</protein>
<feature type="transmembrane region" description="Helical" evidence="1">
    <location>
        <begin position="5"/>
        <end position="22"/>
    </location>
</feature>
<name>A0A6C0P3Y7_9BACL</name>
<dbReference type="RefSeq" id="WP_162642980.1">
    <property type="nucleotide sequence ID" value="NZ_CP048286.1"/>
</dbReference>
<evidence type="ECO:0000256" key="1">
    <source>
        <dbReference type="SAM" id="Phobius"/>
    </source>
</evidence>
<sequence length="191" mass="21495">MQVALFIVGVLVLIIGIFFGFADENLGVIIASVVGGFILLGIARLIELLEGISLHLLKVPVTFNQLRNIIMNSTTYRIESASFDIHPNAKGEPMYPLVILDNAYYLRARVFYAYLSQSEDKYTFALPEQDPVVIHTADSYYKGVSLFNYQDHVYVKLNAIRLIPNIEGNKLVLEYLSGEQTDDHYVESDQG</sequence>
<organism evidence="2 3">
    <name type="scientific">Paenibacillus rhizovicinus</name>
    <dbReference type="NCBI Taxonomy" id="2704463"/>
    <lineage>
        <taxon>Bacteria</taxon>
        <taxon>Bacillati</taxon>
        <taxon>Bacillota</taxon>
        <taxon>Bacilli</taxon>
        <taxon>Bacillales</taxon>
        <taxon>Paenibacillaceae</taxon>
        <taxon>Paenibacillus</taxon>
    </lineage>
</organism>